<reference evidence="2" key="1">
    <citation type="submission" date="2020-05" db="EMBL/GenBank/DDBJ databases">
        <title>WGS assembly of Panicum virgatum.</title>
        <authorList>
            <person name="Lovell J.T."/>
            <person name="Jenkins J."/>
            <person name="Shu S."/>
            <person name="Juenger T.E."/>
            <person name="Schmutz J."/>
        </authorList>
    </citation>
    <scope>NUCLEOTIDE SEQUENCE</scope>
    <source>
        <strain evidence="2">AP13</strain>
    </source>
</reference>
<feature type="compositionally biased region" description="Basic and acidic residues" evidence="1">
    <location>
        <begin position="187"/>
        <end position="203"/>
    </location>
</feature>
<feature type="region of interest" description="Disordered" evidence="1">
    <location>
        <begin position="1"/>
        <end position="166"/>
    </location>
</feature>
<evidence type="ECO:0000313" key="2">
    <source>
        <dbReference type="EMBL" id="KAG2567210.1"/>
    </source>
</evidence>
<feature type="compositionally biased region" description="Low complexity" evidence="1">
    <location>
        <begin position="62"/>
        <end position="78"/>
    </location>
</feature>
<sequence length="242" mass="25690">MCTNNRAWTRRTSQPRRPTSSRPRCGGRRDETGGRRVAREGGQRCGPASPSSPRPRARLRLRAPCPGAAALCPVAPWRRPTPRAPWVLPGRESCVHAPPPAASPAPPPDMARDVPPPAAALRPQADRPRPSPGARRAPARSCSPPTSGPASLGGRALGTPGSSFSELVRRIPGELWRVRTRGGGAADGREERRPTADGRRAREAAVWSVLNGGREVGKETDGRQAGAHARRRCGPCSKAGGR</sequence>
<gene>
    <name evidence="2" type="ORF">PVAP13_7NG257800</name>
</gene>
<feature type="compositionally biased region" description="Pro residues" evidence="1">
    <location>
        <begin position="97"/>
        <end position="118"/>
    </location>
</feature>
<keyword evidence="3" id="KW-1185">Reference proteome</keyword>
<feature type="compositionally biased region" description="Basic and acidic residues" evidence="1">
    <location>
        <begin position="27"/>
        <end position="42"/>
    </location>
</feature>
<proteinExistence type="predicted"/>
<name>A0A8T0Q010_PANVG</name>
<dbReference type="AlphaFoldDB" id="A0A8T0Q010"/>
<feature type="region of interest" description="Disordered" evidence="1">
    <location>
        <begin position="179"/>
        <end position="242"/>
    </location>
</feature>
<organism evidence="2 3">
    <name type="scientific">Panicum virgatum</name>
    <name type="common">Blackwell switchgrass</name>
    <dbReference type="NCBI Taxonomy" id="38727"/>
    <lineage>
        <taxon>Eukaryota</taxon>
        <taxon>Viridiplantae</taxon>
        <taxon>Streptophyta</taxon>
        <taxon>Embryophyta</taxon>
        <taxon>Tracheophyta</taxon>
        <taxon>Spermatophyta</taxon>
        <taxon>Magnoliopsida</taxon>
        <taxon>Liliopsida</taxon>
        <taxon>Poales</taxon>
        <taxon>Poaceae</taxon>
        <taxon>PACMAD clade</taxon>
        <taxon>Panicoideae</taxon>
        <taxon>Panicodae</taxon>
        <taxon>Paniceae</taxon>
        <taxon>Panicinae</taxon>
        <taxon>Panicum</taxon>
        <taxon>Panicum sect. Hiantes</taxon>
    </lineage>
</organism>
<dbReference type="Proteomes" id="UP000823388">
    <property type="component" value="Chromosome 7N"/>
</dbReference>
<feature type="compositionally biased region" description="Low complexity" evidence="1">
    <location>
        <begin position="132"/>
        <end position="145"/>
    </location>
</feature>
<dbReference type="EMBL" id="CM029050">
    <property type="protein sequence ID" value="KAG2567210.1"/>
    <property type="molecule type" value="Genomic_DNA"/>
</dbReference>
<comment type="caution">
    <text evidence="2">The sequence shown here is derived from an EMBL/GenBank/DDBJ whole genome shotgun (WGS) entry which is preliminary data.</text>
</comment>
<protein>
    <submittedName>
        <fullName evidence="2">Uncharacterized protein</fullName>
    </submittedName>
</protein>
<evidence type="ECO:0000313" key="3">
    <source>
        <dbReference type="Proteomes" id="UP000823388"/>
    </source>
</evidence>
<evidence type="ECO:0000256" key="1">
    <source>
        <dbReference type="SAM" id="MobiDB-lite"/>
    </source>
</evidence>
<accession>A0A8T0Q010</accession>
<feature type="compositionally biased region" description="Low complexity" evidence="1">
    <location>
        <begin position="10"/>
        <end position="24"/>
    </location>
</feature>